<proteinExistence type="predicted"/>
<dbReference type="Gene3D" id="3.60.10.10">
    <property type="entry name" value="Endonuclease/exonuclease/phosphatase"/>
    <property type="match status" value="1"/>
</dbReference>
<dbReference type="AlphaFoldDB" id="A0A1B6MMV7"/>
<dbReference type="InterPro" id="IPR036691">
    <property type="entry name" value="Endo/exonu/phosph_ase_sf"/>
</dbReference>
<reference evidence="1" key="1">
    <citation type="submission" date="2015-11" db="EMBL/GenBank/DDBJ databases">
        <title>De novo transcriptome assembly of four potential Pierce s Disease insect vectors from Arizona vineyards.</title>
        <authorList>
            <person name="Tassone E.E."/>
        </authorList>
    </citation>
    <scope>NUCLEOTIDE SEQUENCE</scope>
</reference>
<feature type="non-terminal residue" evidence="1">
    <location>
        <position position="129"/>
    </location>
</feature>
<accession>A0A1B6MMV7</accession>
<name>A0A1B6MMV7_9HEMI</name>
<dbReference type="SUPFAM" id="SSF56219">
    <property type="entry name" value="DNase I-like"/>
    <property type="match status" value="1"/>
</dbReference>
<sequence>MYAGLHLMSFFKANSTCGGSDLNFKVMHQNIRSVGNKIGQLECVLYEKNVNVICLTEHWLSHDKMDALNVQGYTISSAYGRQTKAGGGVCILSRQTDSVGIYENVKFKKYNEELHFEAAAVTVSKLDLL</sequence>
<dbReference type="EMBL" id="GEBQ01002707">
    <property type="protein sequence ID" value="JAT37270.1"/>
    <property type="molecule type" value="Transcribed_RNA"/>
</dbReference>
<organism evidence="1">
    <name type="scientific">Graphocephala atropunctata</name>
    <dbReference type="NCBI Taxonomy" id="36148"/>
    <lineage>
        <taxon>Eukaryota</taxon>
        <taxon>Metazoa</taxon>
        <taxon>Ecdysozoa</taxon>
        <taxon>Arthropoda</taxon>
        <taxon>Hexapoda</taxon>
        <taxon>Insecta</taxon>
        <taxon>Pterygota</taxon>
        <taxon>Neoptera</taxon>
        <taxon>Paraneoptera</taxon>
        <taxon>Hemiptera</taxon>
        <taxon>Auchenorrhyncha</taxon>
        <taxon>Membracoidea</taxon>
        <taxon>Cicadellidae</taxon>
        <taxon>Cicadellinae</taxon>
        <taxon>Cicadellini</taxon>
        <taxon>Graphocephala</taxon>
    </lineage>
</organism>
<protein>
    <recommendedName>
        <fullName evidence="2">Endonuclease/exonuclease/phosphatase domain-containing protein</fullName>
    </recommendedName>
</protein>
<evidence type="ECO:0000313" key="1">
    <source>
        <dbReference type="EMBL" id="JAT37270.1"/>
    </source>
</evidence>
<evidence type="ECO:0008006" key="2">
    <source>
        <dbReference type="Google" id="ProtNLM"/>
    </source>
</evidence>
<gene>
    <name evidence="1" type="ORF">g.8103</name>
</gene>